<keyword evidence="2" id="KW-0472">Membrane</keyword>
<name>A0ABQ8GVZ0_9PEZI</name>
<feature type="region of interest" description="Disordered" evidence="1">
    <location>
        <begin position="34"/>
        <end position="56"/>
    </location>
</feature>
<evidence type="ECO:0000256" key="1">
    <source>
        <dbReference type="SAM" id="MobiDB-lite"/>
    </source>
</evidence>
<reference evidence="3 4" key="1">
    <citation type="journal article" date="2021" name="Nat. Commun.">
        <title>Genetic determinants of endophytism in the Arabidopsis root mycobiome.</title>
        <authorList>
            <person name="Mesny F."/>
            <person name="Miyauchi S."/>
            <person name="Thiergart T."/>
            <person name="Pickel B."/>
            <person name="Atanasova L."/>
            <person name="Karlsson M."/>
            <person name="Huettel B."/>
            <person name="Barry K.W."/>
            <person name="Haridas S."/>
            <person name="Chen C."/>
            <person name="Bauer D."/>
            <person name="Andreopoulos W."/>
            <person name="Pangilinan J."/>
            <person name="LaButti K."/>
            <person name="Riley R."/>
            <person name="Lipzen A."/>
            <person name="Clum A."/>
            <person name="Drula E."/>
            <person name="Henrissat B."/>
            <person name="Kohler A."/>
            <person name="Grigoriev I.V."/>
            <person name="Martin F.M."/>
            <person name="Hacquard S."/>
        </authorList>
    </citation>
    <scope>NUCLEOTIDE SEQUENCE [LARGE SCALE GENOMIC DNA]</scope>
    <source>
        <strain evidence="3 4">MPI-SDFR-AT-0080</strain>
    </source>
</reference>
<keyword evidence="2" id="KW-0812">Transmembrane</keyword>
<comment type="caution">
    <text evidence="3">The sequence shown here is derived from an EMBL/GenBank/DDBJ whole genome shotgun (WGS) entry which is preliminary data.</text>
</comment>
<dbReference type="Proteomes" id="UP000774617">
    <property type="component" value="Unassembled WGS sequence"/>
</dbReference>
<protein>
    <submittedName>
        <fullName evidence="3">Uncharacterized protein</fullName>
    </submittedName>
</protein>
<gene>
    <name evidence="3" type="ORF">B0J12DRAFT_693761</name>
</gene>
<feature type="region of interest" description="Disordered" evidence="1">
    <location>
        <begin position="125"/>
        <end position="158"/>
    </location>
</feature>
<feature type="transmembrane region" description="Helical" evidence="2">
    <location>
        <begin position="249"/>
        <end position="272"/>
    </location>
</feature>
<keyword evidence="2" id="KW-1133">Transmembrane helix</keyword>
<evidence type="ECO:0000313" key="3">
    <source>
        <dbReference type="EMBL" id="KAH7065418.1"/>
    </source>
</evidence>
<evidence type="ECO:0000256" key="2">
    <source>
        <dbReference type="SAM" id="Phobius"/>
    </source>
</evidence>
<proteinExistence type="predicted"/>
<accession>A0ABQ8GVZ0</accession>
<feature type="transmembrane region" description="Helical" evidence="2">
    <location>
        <begin position="325"/>
        <end position="345"/>
    </location>
</feature>
<feature type="transmembrane region" description="Helical" evidence="2">
    <location>
        <begin position="292"/>
        <end position="313"/>
    </location>
</feature>
<evidence type="ECO:0000313" key="4">
    <source>
        <dbReference type="Proteomes" id="UP000774617"/>
    </source>
</evidence>
<feature type="compositionally biased region" description="Polar residues" evidence="1">
    <location>
        <begin position="133"/>
        <end position="156"/>
    </location>
</feature>
<dbReference type="EMBL" id="JAGTJR010000001">
    <property type="protein sequence ID" value="KAH7065418.1"/>
    <property type="molecule type" value="Genomic_DNA"/>
</dbReference>
<sequence length="350" mass="38570">MSTRQISDTINVLQTAYGANGQTRPIVAMPGRVGSLRRNQQPPARAVQQDPHESPRASYISLSETEYTTTSIQTYPTVTDIPQNIRPPPQAARLVNPRYVETPPAGPQFSMRDSSSSVVSFLNQNGVPRRQPSETTVTHVVTRSNPLSPTSQSRESPVSLDRGYFNSYLNFPDPKESQRYNGLSWHVNKNSFIGGLKDIPERMSSRFSRRSLPTADSNISYMKGGSGFDKSVEDLTLLQRARKVSITTILLAVIAAIFIIEECVVGAVWALVLSERSNGMDPFAREYFGSKAMNVVGSAIAALVGLTIQWFLYPKLARSRIALQLWSFILIFLTYMGCCIASGVAGKLEA</sequence>
<keyword evidence="4" id="KW-1185">Reference proteome</keyword>
<organism evidence="3 4">
    <name type="scientific">Macrophomina phaseolina</name>
    <dbReference type="NCBI Taxonomy" id="35725"/>
    <lineage>
        <taxon>Eukaryota</taxon>
        <taxon>Fungi</taxon>
        <taxon>Dikarya</taxon>
        <taxon>Ascomycota</taxon>
        <taxon>Pezizomycotina</taxon>
        <taxon>Dothideomycetes</taxon>
        <taxon>Dothideomycetes incertae sedis</taxon>
        <taxon>Botryosphaeriales</taxon>
        <taxon>Botryosphaeriaceae</taxon>
        <taxon>Macrophomina</taxon>
    </lineage>
</organism>